<dbReference type="AlphaFoldDB" id="A0A432WPV9"/>
<gene>
    <name evidence="2" type="ORF">CWE11_03335</name>
</gene>
<name>A0A432WPV9_9GAMM</name>
<evidence type="ECO:0000313" key="2">
    <source>
        <dbReference type="EMBL" id="RUO35801.1"/>
    </source>
</evidence>
<dbReference type="RefSeq" id="WP_126776179.1">
    <property type="nucleotide sequence ID" value="NZ_PIPM01000002.1"/>
</dbReference>
<sequence length="178" mass="20302">MTNQELDQAAGLRAWAAASKSEAPHANTQRASESGPSGSRASASDRSREKTQNLLVIAHPYSTEVATHASEAILRYHQEGRQWVGDPNQWNIVVRSPLDEDFLEYAQRFGRWALWLDTDVQGFQRAYHTLKDLQHRCSKTPRMLLMHPPVQSRRGLVNNVQQIARDFFQIELLVLQRA</sequence>
<evidence type="ECO:0000313" key="3">
    <source>
        <dbReference type="Proteomes" id="UP000288405"/>
    </source>
</evidence>
<keyword evidence="3" id="KW-1185">Reference proteome</keyword>
<organism evidence="2 3">
    <name type="scientific">Aliidiomarina sanyensis</name>
    <dbReference type="NCBI Taxonomy" id="1249555"/>
    <lineage>
        <taxon>Bacteria</taxon>
        <taxon>Pseudomonadati</taxon>
        <taxon>Pseudomonadota</taxon>
        <taxon>Gammaproteobacteria</taxon>
        <taxon>Alteromonadales</taxon>
        <taxon>Idiomarinaceae</taxon>
        <taxon>Aliidiomarina</taxon>
    </lineage>
</organism>
<evidence type="ECO:0000256" key="1">
    <source>
        <dbReference type="SAM" id="MobiDB-lite"/>
    </source>
</evidence>
<dbReference type="EMBL" id="PIPM01000002">
    <property type="protein sequence ID" value="RUO35801.1"/>
    <property type="molecule type" value="Genomic_DNA"/>
</dbReference>
<comment type="caution">
    <text evidence="2">The sequence shown here is derived from an EMBL/GenBank/DDBJ whole genome shotgun (WGS) entry which is preliminary data.</text>
</comment>
<feature type="region of interest" description="Disordered" evidence="1">
    <location>
        <begin position="1"/>
        <end position="49"/>
    </location>
</feature>
<dbReference type="OrthoDB" id="6236672at2"/>
<protein>
    <submittedName>
        <fullName evidence="2">Uncharacterized protein</fullName>
    </submittedName>
</protein>
<dbReference type="Proteomes" id="UP000288405">
    <property type="component" value="Unassembled WGS sequence"/>
</dbReference>
<proteinExistence type="predicted"/>
<accession>A0A432WPV9</accession>
<reference evidence="2 3" key="1">
    <citation type="journal article" date="2011" name="Front. Microbiol.">
        <title>Genomic signatures of strain selection and enhancement in Bacillus atrophaeus var. globigii, a historical biowarfare simulant.</title>
        <authorList>
            <person name="Gibbons H.S."/>
            <person name="Broomall S.M."/>
            <person name="McNew L.A."/>
            <person name="Daligault H."/>
            <person name="Chapman C."/>
            <person name="Bruce D."/>
            <person name="Karavis M."/>
            <person name="Krepps M."/>
            <person name="McGregor P.A."/>
            <person name="Hong C."/>
            <person name="Park K.H."/>
            <person name="Akmal A."/>
            <person name="Feldman A."/>
            <person name="Lin J.S."/>
            <person name="Chang W.E."/>
            <person name="Higgs B.W."/>
            <person name="Demirev P."/>
            <person name="Lindquist J."/>
            <person name="Liem A."/>
            <person name="Fochler E."/>
            <person name="Read T.D."/>
            <person name="Tapia R."/>
            <person name="Johnson S."/>
            <person name="Bishop-Lilly K.A."/>
            <person name="Detter C."/>
            <person name="Han C."/>
            <person name="Sozhamannan S."/>
            <person name="Rosenzweig C.N."/>
            <person name="Skowronski E.W."/>
        </authorList>
    </citation>
    <scope>NUCLEOTIDE SEQUENCE [LARGE SCALE GENOMIC DNA]</scope>
    <source>
        <strain evidence="2 3">GYP-17</strain>
    </source>
</reference>
<feature type="compositionally biased region" description="Low complexity" evidence="1">
    <location>
        <begin position="30"/>
        <end position="42"/>
    </location>
</feature>